<keyword evidence="4" id="KW-0808">Transferase</keyword>
<reference evidence="4 5" key="1">
    <citation type="submission" date="2018-04" db="EMBL/GenBank/DDBJ databases">
        <title>Genomic Encyclopedia of Archaeal and Bacterial Type Strains, Phase II (KMG-II): from individual species to whole genera.</title>
        <authorList>
            <person name="Goeker M."/>
        </authorList>
    </citation>
    <scope>NUCLEOTIDE SEQUENCE [LARGE SCALE GENOMIC DNA]</scope>
    <source>
        <strain evidence="4 5">DSM 45787</strain>
    </source>
</reference>
<feature type="domain" description="Bacterial sugar transferase" evidence="3">
    <location>
        <begin position="26"/>
        <end position="203"/>
    </location>
</feature>
<evidence type="ECO:0000256" key="1">
    <source>
        <dbReference type="ARBA" id="ARBA00006464"/>
    </source>
</evidence>
<name>A0A2T6BCD4_9BACL</name>
<protein>
    <submittedName>
        <fullName evidence="4">Lipopolysaccharide/colanic/teichoic acid biosynthesis glycosyltransferase</fullName>
    </submittedName>
</protein>
<dbReference type="PANTHER" id="PTHR30576">
    <property type="entry name" value="COLANIC BIOSYNTHESIS UDP-GLUCOSE LIPID CARRIER TRANSFERASE"/>
    <property type="match status" value="1"/>
</dbReference>
<evidence type="ECO:0000313" key="4">
    <source>
        <dbReference type="EMBL" id="PTX53729.1"/>
    </source>
</evidence>
<dbReference type="Pfam" id="PF02397">
    <property type="entry name" value="Bac_transf"/>
    <property type="match status" value="1"/>
</dbReference>
<dbReference type="AlphaFoldDB" id="A0A2T6BCD4"/>
<dbReference type="RefSeq" id="WP_211308296.1">
    <property type="nucleotide sequence ID" value="NZ_QBKR01000026.1"/>
</dbReference>
<keyword evidence="2" id="KW-0812">Transmembrane</keyword>
<gene>
    <name evidence="4" type="ORF">C8P63_12615</name>
</gene>
<comment type="similarity">
    <text evidence="1">Belongs to the bacterial sugar transferase family.</text>
</comment>
<keyword evidence="2" id="KW-1133">Transmembrane helix</keyword>
<dbReference type="Proteomes" id="UP000244240">
    <property type="component" value="Unassembled WGS sequence"/>
</dbReference>
<evidence type="ECO:0000259" key="3">
    <source>
        <dbReference type="Pfam" id="PF02397"/>
    </source>
</evidence>
<comment type="caution">
    <text evidence="4">The sequence shown here is derived from an EMBL/GenBank/DDBJ whole genome shotgun (WGS) entry which is preliminary data.</text>
</comment>
<organism evidence="4 5">
    <name type="scientific">Melghirimyces profundicolus</name>
    <dbReference type="NCBI Taxonomy" id="1242148"/>
    <lineage>
        <taxon>Bacteria</taxon>
        <taxon>Bacillati</taxon>
        <taxon>Bacillota</taxon>
        <taxon>Bacilli</taxon>
        <taxon>Bacillales</taxon>
        <taxon>Thermoactinomycetaceae</taxon>
        <taxon>Melghirimyces</taxon>
    </lineage>
</organism>
<feature type="transmembrane region" description="Helical" evidence="2">
    <location>
        <begin position="33"/>
        <end position="54"/>
    </location>
</feature>
<dbReference type="EMBL" id="QBKR01000026">
    <property type="protein sequence ID" value="PTX53729.1"/>
    <property type="molecule type" value="Genomic_DNA"/>
</dbReference>
<dbReference type="PANTHER" id="PTHR30576:SF0">
    <property type="entry name" value="UNDECAPRENYL-PHOSPHATE N-ACETYLGALACTOSAMINYL 1-PHOSPHATE TRANSFERASE-RELATED"/>
    <property type="match status" value="1"/>
</dbReference>
<dbReference type="GO" id="GO:0016780">
    <property type="term" value="F:phosphotransferase activity, for other substituted phosphate groups"/>
    <property type="evidence" value="ECO:0007669"/>
    <property type="project" value="TreeGrafter"/>
</dbReference>
<accession>A0A2T6BCD4</accession>
<proteinExistence type="inferred from homology"/>
<evidence type="ECO:0000256" key="2">
    <source>
        <dbReference type="SAM" id="Phobius"/>
    </source>
</evidence>
<keyword evidence="2" id="KW-0472">Membrane</keyword>
<keyword evidence="5" id="KW-1185">Reference proteome</keyword>
<sequence length="208" mass="24290">MEPLAKPLYSRTAIYRAKSWYVNMGKPLMDVTVSFFGLLLTFPLMMVIALWIRLDSPGPVLFRQSRIGKDGKEFQIYKFRTMHVHVPSQGRSPESNRDPRITRAGHFLRKTSLDELPQLINILKGDMSLVGPRPEQKLIVEKYYTWHERQRFLVKPGITGPWQISGDRTKPIHENLEHDLRYIRTISLKTDLKVLIQTLLVMIRSNTY</sequence>
<evidence type="ECO:0000313" key="5">
    <source>
        <dbReference type="Proteomes" id="UP000244240"/>
    </source>
</evidence>
<dbReference type="InterPro" id="IPR003362">
    <property type="entry name" value="Bact_transf"/>
</dbReference>